<keyword evidence="3" id="KW-1185">Reference proteome</keyword>
<proteinExistence type="predicted"/>
<feature type="region of interest" description="Disordered" evidence="1">
    <location>
        <begin position="64"/>
        <end position="153"/>
    </location>
</feature>
<evidence type="ECO:0000256" key="1">
    <source>
        <dbReference type="SAM" id="MobiDB-lite"/>
    </source>
</evidence>
<protein>
    <submittedName>
        <fullName evidence="2">Uncharacterized protein</fullName>
    </submittedName>
</protein>
<reference evidence="2 3" key="1">
    <citation type="submission" date="2019-12" db="EMBL/GenBank/DDBJ databases">
        <authorList>
            <person name="Floudas D."/>
            <person name="Bentzer J."/>
            <person name="Ahren D."/>
            <person name="Johansson T."/>
            <person name="Persson P."/>
            <person name="Tunlid A."/>
        </authorList>
    </citation>
    <scope>NUCLEOTIDE SEQUENCE [LARGE SCALE GENOMIC DNA]</scope>
    <source>
        <strain evidence="2 3">CBS 102.39</strain>
    </source>
</reference>
<accession>A0A8H4QEI2</accession>
<sequence length="153" mass="15362">MGRPCGFLSGNLRRCATRLEGGGGAGASLGAAKFLANESQRSGPAAPALEQRTKPPALLQDLLSQRCSKNTPATSPPPTAASTTSTAASTATSPPSTARSTARSTATFPLSTTTPPAESNRLSPAAIALSIAVRDTPSQLPPKDSTTESTSGI</sequence>
<organism evidence="2 3">
    <name type="scientific">Agrocybe pediades</name>
    <dbReference type="NCBI Taxonomy" id="84607"/>
    <lineage>
        <taxon>Eukaryota</taxon>
        <taxon>Fungi</taxon>
        <taxon>Dikarya</taxon>
        <taxon>Basidiomycota</taxon>
        <taxon>Agaricomycotina</taxon>
        <taxon>Agaricomycetes</taxon>
        <taxon>Agaricomycetidae</taxon>
        <taxon>Agaricales</taxon>
        <taxon>Agaricineae</taxon>
        <taxon>Strophariaceae</taxon>
        <taxon>Agrocybe</taxon>
    </lineage>
</organism>
<evidence type="ECO:0000313" key="2">
    <source>
        <dbReference type="EMBL" id="KAF4609452.1"/>
    </source>
</evidence>
<dbReference type="EMBL" id="JAACJL010000062">
    <property type="protein sequence ID" value="KAF4609452.1"/>
    <property type="molecule type" value="Genomic_DNA"/>
</dbReference>
<name>A0A8H4QEI2_9AGAR</name>
<feature type="compositionally biased region" description="Polar residues" evidence="1">
    <location>
        <begin position="108"/>
        <end position="122"/>
    </location>
</feature>
<dbReference type="AlphaFoldDB" id="A0A8H4QEI2"/>
<evidence type="ECO:0000313" key="3">
    <source>
        <dbReference type="Proteomes" id="UP000521872"/>
    </source>
</evidence>
<feature type="compositionally biased region" description="Low complexity" evidence="1">
    <location>
        <begin position="80"/>
        <end position="107"/>
    </location>
</feature>
<dbReference type="Proteomes" id="UP000521872">
    <property type="component" value="Unassembled WGS sequence"/>
</dbReference>
<comment type="caution">
    <text evidence="2">The sequence shown here is derived from an EMBL/GenBank/DDBJ whole genome shotgun (WGS) entry which is preliminary data.</text>
</comment>
<gene>
    <name evidence="2" type="ORF">D9613_012946</name>
</gene>